<proteinExistence type="inferred from homology"/>
<dbReference type="PANTHER" id="PTHR43795">
    <property type="entry name" value="BIFUNCTIONAL ASPARTATE AMINOTRANSFERASE AND GLUTAMATE/ASPARTATE-PREPHENATE AMINOTRANSFERASE-RELATED"/>
    <property type="match status" value="1"/>
</dbReference>
<dbReference type="EMBL" id="JAWRVE010000213">
    <property type="protein sequence ID" value="KAL1848719.1"/>
    <property type="molecule type" value="Genomic_DNA"/>
</dbReference>
<dbReference type="Proteomes" id="UP001583177">
    <property type="component" value="Unassembled WGS sequence"/>
</dbReference>
<evidence type="ECO:0000256" key="2">
    <source>
        <dbReference type="ARBA" id="ARBA00022898"/>
    </source>
</evidence>
<dbReference type="PRINTS" id="PR00753">
    <property type="entry name" value="ACCSYNTHASE"/>
</dbReference>
<dbReference type="InterPro" id="IPR004838">
    <property type="entry name" value="NHTrfase_class1_PyrdxlP-BS"/>
</dbReference>
<dbReference type="PANTHER" id="PTHR43795:SF39">
    <property type="entry name" value="AMINOTRANSFERASE CLASS I_CLASSII DOMAIN-CONTAINING PROTEIN"/>
    <property type="match status" value="1"/>
</dbReference>
<comment type="similarity">
    <text evidence="1">Belongs to the class-I pyridoxal-phosphate-dependent aminotransferase family.</text>
</comment>
<comment type="caution">
    <text evidence="4">The sequence shown here is derived from an EMBL/GenBank/DDBJ whole genome shotgun (WGS) entry which is preliminary data.</text>
</comment>
<protein>
    <submittedName>
        <fullName evidence="4">Secondary metabolism biosynthetic enzyme</fullName>
    </submittedName>
</protein>
<evidence type="ECO:0000313" key="4">
    <source>
        <dbReference type="EMBL" id="KAL1848719.1"/>
    </source>
</evidence>
<keyword evidence="2" id="KW-0663">Pyridoxal phosphate</keyword>
<gene>
    <name evidence="4" type="ORF">Daus18300_013509</name>
</gene>
<feature type="domain" description="Aminotransferase class I/classII large" evidence="3">
    <location>
        <begin position="48"/>
        <end position="323"/>
    </location>
</feature>
<accession>A0ABR3VYR4</accession>
<keyword evidence="5" id="KW-1185">Reference proteome</keyword>
<evidence type="ECO:0000313" key="5">
    <source>
        <dbReference type="Proteomes" id="UP001583177"/>
    </source>
</evidence>
<dbReference type="InterPro" id="IPR015424">
    <property type="entry name" value="PyrdxlP-dep_Trfase"/>
</dbReference>
<dbReference type="SUPFAM" id="SSF53383">
    <property type="entry name" value="PLP-dependent transferases"/>
    <property type="match status" value="1"/>
</dbReference>
<organism evidence="4 5">
    <name type="scientific">Diaporthe australafricana</name>
    <dbReference type="NCBI Taxonomy" id="127596"/>
    <lineage>
        <taxon>Eukaryota</taxon>
        <taxon>Fungi</taxon>
        <taxon>Dikarya</taxon>
        <taxon>Ascomycota</taxon>
        <taxon>Pezizomycotina</taxon>
        <taxon>Sordariomycetes</taxon>
        <taxon>Sordariomycetidae</taxon>
        <taxon>Diaporthales</taxon>
        <taxon>Diaporthaceae</taxon>
        <taxon>Diaporthe</taxon>
    </lineage>
</organism>
<reference evidence="4 5" key="1">
    <citation type="journal article" date="2024" name="IMA Fungus">
        <title>IMA Genome - F19 : A genome assembly and annotation guide to empower mycologists, including annotated draft genome sequences of Ceratocystis pirilliformis, Diaporthe australafricana, Fusarium ophioides, Paecilomyces lecythidis, and Sporothrix stenoceras.</title>
        <authorList>
            <person name="Aylward J."/>
            <person name="Wilson A.M."/>
            <person name="Visagie C.M."/>
            <person name="Spraker J."/>
            <person name="Barnes I."/>
            <person name="Buitendag C."/>
            <person name="Ceriani C."/>
            <person name="Del Mar Angel L."/>
            <person name="du Plessis D."/>
            <person name="Fuchs T."/>
            <person name="Gasser K."/>
            <person name="Kramer D."/>
            <person name="Li W."/>
            <person name="Munsamy K."/>
            <person name="Piso A."/>
            <person name="Price J.L."/>
            <person name="Sonnekus B."/>
            <person name="Thomas C."/>
            <person name="van der Nest A."/>
            <person name="van Dijk A."/>
            <person name="van Heerden A."/>
            <person name="van Vuuren N."/>
            <person name="Yilmaz N."/>
            <person name="Duong T.A."/>
            <person name="van der Merwe N.A."/>
            <person name="Wingfield M.J."/>
            <person name="Wingfield B.D."/>
        </authorList>
    </citation>
    <scope>NUCLEOTIDE SEQUENCE [LARGE SCALE GENOMIC DNA]</scope>
    <source>
        <strain evidence="4 5">CMW 18300</strain>
    </source>
</reference>
<dbReference type="InterPro" id="IPR004839">
    <property type="entry name" value="Aminotransferase_I/II_large"/>
</dbReference>
<sequence>MSTINSRPEISDAVAKYGLSDHAALNSLQTLPWDSLEKLFSNLWSSDNPEGLKALASFFNQEFRAFEPVKDAEVLVLPGVISVLDALTWSICNEGEGIIVPLPYYTGFVPATKERSRGVLIPAPFQSFDGYKGFDDIFDPEMNRKSLEAALKKAAHEGVKARAVLLSNPHNPIGRCYSKETLHEIARFCGSHGLHLISDEIFAQSVYDIPNATDAVPFNSILSLDLTGCIDRQYVHVAYGMSKDYSANGFRLAALHSRNEGLLVAVTSICVFSWAPYITQDMWAKMLEDEDFSVALASKNRRLLREHYTIITQFLDAHEIPYYRNT</sequence>
<dbReference type="InterPro" id="IPR050478">
    <property type="entry name" value="Ethylene_sulfur-biosynth"/>
</dbReference>
<dbReference type="CDD" id="cd00609">
    <property type="entry name" value="AAT_like"/>
    <property type="match status" value="1"/>
</dbReference>
<evidence type="ECO:0000259" key="3">
    <source>
        <dbReference type="Pfam" id="PF00155"/>
    </source>
</evidence>
<dbReference type="InterPro" id="IPR015421">
    <property type="entry name" value="PyrdxlP-dep_Trfase_major"/>
</dbReference>
<evidence type="ECO:0000256" key="1">
    <source>
        <dbReference type="ARBA" id="ARBA00007441"/>
    </source>
</evidence>
<dbReference type="Gene3D" id="3.40.640.10">
    <property type="entry name" value="Type I PLP-dependent aspartate aminotransferase-like (Major domain)"/>
    <property type="match status" value="1"/>
</dbReference>
<dbReference type="PROSITE" id="PS00105">
    <property type="entry name" value="AA_TRANSFER_CLASS_1"/>
    <property type="match status" value="1"/>
</dbReference>
<name>A0ABR3VYR4_9PEZI</name>
<dbReference type="Pfam" id="PF00155">
    <property type="entry name" value="Aminotran_1_2"/>
    <property type="match status" value="1"/>
</dbReference>